<keyword evidence="1" id="KW-0472">Membrane</keyword>
<dbReference type="Proteomes" id="UP000643405">
    <property type="component" value="Unassembled WGS sequence"/>
</dbReference>
<comment type="caution">
    <text evidence="2">The sequence shown here is derived from an EMBL/GenBank/DDBJ whole genome shotgun (WGS) entry which is preliminary data.</text>
</comment>
<gene>
    <name evidence="2" type="ORF">ICI42_07875</name>
</gene>
<feature type="transmembrane region" description="Helical" evidence="1">
    <location>
        <begin position="36"/>
        <end position="60"/>
    </location>
</feature>
<evidence type="ECO:0000256" key="1">
    <source>
        <dbReference type="SAM" id="Phobius"/>
    </source>
</evidence>
<dbReference type="RefSeq" id="WP_188164006.1">
    <property type="nucleotide sequence ID" value="NZ_JACVVX010000002.1"/>
</dbReference>
<keyword evidence="1" id="KW-1133">Transmembrane helix</keyword>
<dbReference type="AlphaFoldDB" id="A0A8J6PSW6"/>
<dbReference type="EMBL" id="JACVVX010000002">
    <property type="protein sequence ID" value="MBD0414569.1"/>
    <property type="molecule type" value="Genomic_DNA"/>
</dbReference>
<proteinExistence type="predicted"/>
<accession>A0A8J6PSW6</accession>
<keyword evidence="1" id="KW-0812">Transmembrane</keyword>
<sequence>MAAADFLPHDAAVAGIKDVISRLEAERAAAQRRTRWLPFVAGFWLIVGVVALSLVFNVYADPAEQWFSPLHVFLYVGAFVLAYAVYYWTSRLDPSLRQSQRLAILSAAFGFLPEVRIGRGSKPSSFARMPREVAGDFDGESFDDVIAGRYEDFGFELYEARLTKGSGKSLDVAFKGVVVAFELVVPFPGVLVATRKLERQTGFLRGLFARSLEPVESGVAGLDASYAFLTDNPQAAQPLVTGQLPKALDWLAEAWPEEPARVALNGKDGFLLLPLRKNFFELPPATEPIDYTLHVEPMIADLSAMLATASLVRKIGADAQP</sequence>
<name>A0A8J6PSW6_9HYPH</name>
<reference evidence="2" key="1">
    <citation type="submission" date="2020-09" db="EMBL/GenBank/DDBJ databases">
        <title>Genome seq and assembly of Tianweitania sp.</title>
        <authorList>
            <person name="Chhetri G."/>
        </authorList>
    </citation>
    <scope>NUCLEOTIDE SEQUENCE</scope>
    <source>
        <strain evidence="2">Rool2</strain>
    </source>
</reference>
<evidence type="ECO:0000313" key="2">
    <source>
        <dbReference type="EMBL" id="MBD0414569.1"/>
    </source>
</evidence>
<evidence type="ECO:0000313" key="3">
    <source>
        <dbReference type="Proteomes" id="UP000643405"/>
    </source>
</evidence>
<protein>
    <submittedName>
        <fullName evidence="2">DUF3137 domain-containing protein</fullName>
    </submittedName>
</protein>
<feature type="transmembrane region" description="Helical" evidence="1">
    <location>
        <begin position="72"/>
        <end position="89"/>
    </location>
</feature>
<organism evidence="2 3">
    <name type="scientific">Oryzicola mucosus</name>
    <dbReference type="NCBI Taxonomy" id="2767425"/>
    <lineage>
        <taxon>Bacteria</taxon>
        <taxon>Pseudomonadati</taxon>
        <taxon>Pseudomonadota</taxon>
        <taxon>Alphaproteobacteria</taxon>
        <taxon>Hyphomicrobiales</taxon>
        <taxon>Phyllobacteriaceae</taxon>
        <taxon>Oryzicola</taxon>
    </lineage>
</organism>
<keyword evidence="3" id="KW-1185">Reference proteome</keyword>